<protein>
    <recommendedName>
        <fullName evidence="2">BZIP domain-containing protein</fullName>
    </recommendedName>
</protein>
<sequence>MFATRSGKSSSSSGRRSSAKAKKSDDWSEVTDPEERRRIQNRIAQRKFREKAREQKERSERESRNQEHAGSSYQVPGPEDLGIDDQLSGVPWGGPSFRFMVAKGHESLGSGSGSHHSSGSQRGGYYFDDTATVYAHRSSGDSSSAGSTVTAAVTSADAMTGFVASAPTGPYYYMADDDTQAYSYDSSIAGGSHGSSRSSSDYTQGTDKKLYDDTSFFYDYDA</sequence>
<dbReference type="PANTHER" id="PTHR39607">
    <property type="entry name" value="XANTHOCILLIN BIOSYNTHESIS CLUSTER TRANSCRIPTION FACTOR XANC-RELATED"/>
    <property type="match status" value="1"/>
</dbReference>
<dbReference type="PROSITE" id="PS00036">
    <property type="entry name" value="BZIP_BASIC"/>
    <property type="match status" value="1"/>
</dbReference>
<name>A0ABP0CC72_9PEZI</name>
<reference evidence="3 4" key="1">
    <citation type="submission" date="2024-01" db="EMBL/GenBank/DDBJ databases">
        <authorList>
            <person name="Allen C."/>
            <person name="Tagirdzhanova G."/>
        </authorList>
    </citation>
    <scope>NUCLEOTIDE SEQUENCE [LARGE SCALE GENOMIC DNA]</scope>
</reference>
<comment type="caution">
    <text evidence="3">The sequence shown here is derived from an EMBL/GenBank/DDBJ whole genome shotgun (WGS) entry which is preliminary data.</text>
</comment>
<feature type="region of interest" description="Disordered" evidence="1">
    <location>
        <begin position="1"/>
        <end position="88"/>
    </location>
</feature>
<keyword evidence="4" id="KW-1185">Reference proteome</keyword>
<evidence type="ECO:0000313" key="3">
    <source>
        <dbReference type="EMBL" id="CAK7228755.1"/>
    </source>
</evidence>
<feature type="domain" description="BZIP" evidence="2">
    <location>
        <begin position="36"/>
        <end position="51"/>
    </location>
</feature>
<dbReference type="EMBL" id="CAWUHB010000045">
    <property type="protein sequence ID" value="CAK7228755.1"/>
    <property type="molecule type" value="Genomic_DNA"/>
</dbReference>
<accession>A0ABP0CC72</accession>
<feature type="compositionally biased region" description="Basic and acidic residues" evidence="1">
    <location>
        <begin position="51"/>
        <end position="67"/>
    </location>
</feature>
<evidence type="ECO:0000256" key="1">
    <source>
        <dbReference type="SAM" id="MobiDB-lite"/>
    </source>
</evidence>
<dbReference type="CDD" id="cd14688">
    <property type="entry name" value="bZIP_YAP"/>
    <property type="match status" value="1"/>
</dbReference>
<proteinExistence type="predicted"/>
<dbReference type="Proteomes" id="UP001642405">
    <property type="component" value="Unassembled WGS sequence"/>
</dbReference>
<dbReference type="InterPro" id="IPR052635">
    <property type="entry name" value="Sec_Metab_Biosynth_Reg"/>
</dbReference>
<dbReference type="PANTHER" id="PTHR39607:SF2">
    <property type="entry name" value="BZIP DOMAIN-CONTAINING PROTEIN"/>
    <property type="match status" value="1"/>
</dbReference>
<feature type="region of interest" description="Disordered" evidence="1">
    <location>
        <begin position="185"/>
        <end position="208"/>
    </location>
</feature>
<gene>
    <name evidence="3" type="ORF">SCUCBS95973_006988</name>
</gene>
<organism evidence="3 4">
    <name type="scientific">Sporothrix curviconia</name>
    <dbReference type="NCBI Taxonomy" id="1260050"/>
    <lineage>
        <taxon>Eukaryota</taxon>
        <taxon>Fungi</taxon>
        <taxon>Dikarya</taxon>
        <taxon>Ascomycota</taxon>
        <taxon>Pezizomycotina</taxon>
        <taxon>Sordariomycetes</taxon>
        <taxon>Sordariomycetidae</taxon>
        <taxon>Ophiostomatales</taxon>
        <taxon>Ophiostomataceae</taxon>
        <taxon>Sporothrix</taxon>
    </lineage>
</organism>
<evidence type="ECO:0000259" key="2">
    <source>
        <dbReference type="PROSITE" id="PS00036"/>
    </source>
</evidence>
<feature type="compositionally biased region" description="Low complexity" evidence="1">
    <location>
        <begin position="186"/>
        <end position="200"/>
    </location>
</feature>
<evidence type="ECO:0000313" key="4">
    <source>
        <dbReference type="Proteomes" id="UP001642405"/>
    </source>
</evidence>
<feature type="compositionally biased region" description="Low complexity" evidence="1">
    <location>
        <begin position="1"/>
        <end position="16"/>
    </location>
</feature>
<dbReference type="InterPro" id="IPR004827">
    <property type="entry name" value="bZIP"/>
</dbReference>